<comment type="similarity">
    <text evidence="2">Belongs to the phospholipase D family.</text>
</comment>
<keyword evidence="7" id="KW-0472">Membrane</keyword>
<dbReference type="EC" id="3.1.4.4" evidence="3"/>
<dbReference type="PANTHER" id="PTHR43856">
    <property type="entry name" value="CARDIOLIPIN HYDROLASE"/>
    <property type="match status" value="1"/>
</dbReference>
<evidence type="ECO:0000256" key="2">
    <source>
        <dbReference type="ARBA" id="ARBA00008664"/>
    </source>
</evidence>
<dbReference type="SMART" id="SM00155">
    <property type="entry name" value="PLDc"/>
    <property type="match status" value="2"/>
</dbReference>
<dbReference type="GO" id="GO:0004630">
    <property type="term" value="F:phospholipase D activity"/>
    <property type="evidence" value="ECO:0007669"/>
    <property type="project" value="UniProtKB-EC"/>
</dbReference>
<evidence type="ECO:0000256" key="3">
    <source>
        <dbReference type="ARBA" id="ARBA00012027"/>
    </source>
</evidence>
<evidence type="ECO:0000256" key="7">
    <source>
        <dbReference type="SAM" id="Phobius"/>
    </source>
</evidence>
<evidence type="ECO:0000313" key="10">
    <source>
        <dbReference type="Proteomes" id="UP000037685"/>
    </source>
</evidence>
<name>A0A0M9AGU5_THEAQ</name>
<dbReference type="PATRIC" id="fig|271.14.peg.1656"/>
<evidence type="ECO:0000256" key="5">
    <source>
        <dbReference type="ARBA" id="ARBA00022963"/>
    </source>
</evidence>
<evidence type="ECO:0000256" key="1">
    <source>
        <dbReference type="ARBA" id="ARBA00000798"/>
    </source>
</evidence>
<evidence type="ECO:0000313" key="9">
    <source>
        <dbReference type="EMBL" id="KOX90391.1"/>
    </source>
</evidence>
<sequence length="379" mass="42597">MGTRRRKGKEIAGLPGYLILLVLLLLWLFQELRPGPSPSALPETGQAEVYFMPQDGPQAKARLLALMAGARESLYGAFYEFRDLEIAKGLLEAKARGVKVEIYGESDFRQDFRRYLVAASLGQTQEPPRVPQTALRERVRPTSIDCEEIAGIPVCFDEREGFMHHKFLVADEKAVWTGSTNMTWNAFARNDENSLLLPSPTLARGYAREFKALFGGNKEGLGEPVAFRLEDPPVEGTAYFSPKGGKAAREALLQAAREAKREILVAAFVLTDREVVKALEDAHRRGVEVKVLLETRTLRDSREEDLRRAGIPVRQDGNPYTLHHKVLVLDGERVVTGSYNFSARAWQVNNENLLVLQSPALAQRYRKEVLRLWEEGKPL</sequence>
<dbReference type="CDD" id="cd09170">
    <property type="entry name" value="PLDc_Nuc"/>
    <property type="match status" value="1"/>
</dbReference>
<dbReference type="PROSITE" id="PS50035">
    <property type="entry name" value="PLD"/>
    <property type="match status" value="2"/>
</dbReference>
<dbReference type="Gene3D" id="3.30.870.10">
    <property type="entry name" value="Endonuclease Chain A"/>
    <property type="match status" value="2"/>
</dbReference>
<comment type="catalytic activity">
    <reaction evidence="1">
        <text>a 1,2-diacyl-sn-glycero-3-phosphocholine + H2O = a 1,2-diacyl-sn-glycero-3-phosphate + choline + H(+)</text>
        <dbReference type="Rhea" id="RHEA:14445"/>
        <dbReference type="ChEBI" id="CHEBI:15354"/>
        <dbReference type="ChEBI" id="CHEBI:15377"/>
        <dbReference type="ChEBI" id="CHEBI:15378"/>
        <dbReference type="ChEBI" id="CHEBI:57643"/>
        <dbReference type="ChEBI" id="CHEBI:58608"/>
        <dbReference type="EC" id="3.1.4.4"/>
    </reaction>
</comment>
<dbReference type="GO" id="GO:0016891">
    <property type="term" value="F:RNA endonuclease activity producing 5'-phosphomonoesters, hydrolytic mechanism"/>
    <property type="evidence" value="ECO:0007669"/>
    <property type="project" value="TreeGrafter"/>
</dbReference>
<keyword evidence="4 9" id="KW-0378">Hydrolase</keyword>
<keyword evidence="7" id="KW-0812">Transmembrane</keyword>
<dbReference type="GO" id="GO:0016042">
    <property type="term" value="P:lipid catabolic process"/>
    <property type="evidence" value="ECO:0007669"/>
    <property type="project" value="UniProtKB-KW"/>
</dbReference>
<dbReference type="SUPFAM" id="SSF56024">
    <property type="entry name" value="Phospholipase D/nuclease"/>
    <property type="match status" value="2"/>
</dbReference>
<dbReference type="InterPro" id="IPR001736">
    <property type="entry name" value="PLipase_D/transphosphatidylase"/>
</dbReference>
<reference evidence="9 10" key="1">
    <citation type="submission" date="2015-07" db="EMBL/GenBank/DDBJ databases">
        <authorList>
            <person name="Noorani M."/>
        </authorList>
    </citation>
    <scope>NUCLEOTIDE SEQUENCE [LARGE SCALE GENOMIC DNA]</scope>
    <source>
        <strain evidence="10">ATCC 25104 / DSM 625 / JCM 10724 / NBRC 103206 / NCIMB 11243 / YT-1</strain>
    </source>
</reference>
<dbReference type="Pfam" id="PF13091">
    <property type="entry name" value="PLDc_2"/>
    <property type="match status" value="2"/>
</dbReference>
<feature type="domain" description="PLD phosphodiesterase" evidence="8">
    <location>
        <begin position="159"/>
        <end position="186"/>
    </location>
</feature>
<protein>
    <recommendedName>
        <fullName evidence="3">phospholipase D</fullName>
        <ecNumber evidence="3">3.1.4.4</ecNumber>
    </recommendedName>
</protein>
<dbReference type="EMBL" id="LHCI01000106">
    <property type="protein sequence ID" value="KOX90391.1"/>
    <property type="molecule type" value="Genomic_DNA"/>
</dbReference>
<dbReference type="InterPro" id="IPR051406">
    <property type="entry name" value="PLD_domain"/>
</dbReference>
<evidence type="ECO:0000256" key="6">
    <source>
        <dbReference type="ARBA" id="ARBA00023098"/>
    </source>
</evidence>
<dbReference type="RefSeq" id="WP_053767964.1">
    <property type="nucleotide sequence ID" value="NZ_LHCI01000106.1"/>
</dbReference>
<gene>
    <name evidence="9" type="primary">pld</name>
    <name evidence="9" type="ORF">BVI061214_01581</name>
</gene>
<keyword evidence="7" id="KW-1133">Transmembrane helix</keyword>
<dbReference type="AlphaFoldDB" id="A0A0M9AGU5"/>
<comment type="caution">
    <text evidence="9">The sequence shown here is derived from an EMBL/GenBank/DDBJ whole genome shotgun (WGS) entry which is preliminary data.</text>
</comment>
<dbReference type="CDD" id="cd09116">
    <property type="entry name" value="PLDc_Nuc_like"/>
    <property type="match status" value="1"/>
</dbReference>
<dbReference type="InterPro" id="IPR025202">
    <property type="entry name" value="PLD-like_dom"/>
</dbReference>
<keyword evidence="5" id="KW-0442">Lipid degradation</keyword>
<evidence type="ECO:0000256" key="4">
    <source>
        <dbReference type="ARBA" id="ARBA00022801"/>
    </source>
</evidence>
<keyword evidence="6" id="KW-0443">Lipid metabolism</keyword>
<feature type="transmembrane region" description="Helical" evidence="7">
    <location>
        <begin position="12"/>
        <end position="29"/>
    </location>
</feature>
<feature type="domain" description="PLD phosphodiesterase" evidence="8">
    <location>
        <begin position="318"/>
        <end position="345"/>
    </location>
</feature>
<organism evidence="9 10">
    <name type="scientific">Thermus aquaticus</name>
    <dbReference type="NCBI Taxonomy" id="271"/>
    <lineage>
        <taxon>Bacteria</taxon>
        <taxon>Thermotogati</taxon>
        <taxon>Deinococcota</taxon>
        <taxon>Deinococci</taxon>
        <taxon>Thermales</taxon>
        <taxon>Thermaceae</taxon>
        <taxon>Thermus</taxon>
    </lineage>
</organism>
<proteinExistence type="inferred from homology"/>
<accession>A0A0M9AGU5</accession>
<evidence type="ECO:0000259" key="8">
    <source>
        <dbReference type="PROSITE" id="PS50035"/>
    </source>
</evidence>
<dbReference type="PANTHER" id="PTHR43856:SF1">
    <property type="entry name" value="MITOCHONDRIAL CARDIOLIPIN HYDROLASE"/>
    <property type="match status" value="1"/>
</dbReference>
<dbReference type="Proteomes" id="UP000037685">
    <property type="component" value="Unassembled WGS sequence"/>
</dbReference>
<dbReference type="GO" id="GO:0006793">
    <property type="term" value="P:phosphorus metabolic process"/>
    <property type="evidence" value="ECO:0007669"/>
    <property type="project" value="UniProtKB-ARBA"/>
</dbReference>